<evidence type="ECO:0000259" key="5">
    <source>
        <dbReference type="PROSITE" id="PS50011"/>
    </source>
</evidence>
<dbReference type="InterPro" id="IPR000719">
    <property type="entry name" value="Prot_kinase_dom"/>
</dbReference>
<dbReference type="Pfam" id="PF20147">
    <property type="entry name" value="Crinkler"/>
    <property type="match status" value="1"/>
</dbReference>
<protein>
    <recommendedName>
        <fullName evidence="5">Protein kinase domain-containing protein</fullName>
    </recommendedName>
</protein>
<dbReference type="GO" id="GO:0043657">
    <property type="term" value="C:host cell"/>
    <property type="evidence" value="ECO:0007669"/>
    <property type="project" value="UniProtKB-SubCell"/>
</dbReference>
<keyword evidence="7" id="KW-1185">Reference proteome</keyword>
<dbReference type="GO" id="GO:0005524">
    <property type="term" value="F:ATP binding"/>
    <property type="evidence" value="ECO:0007669"/>
    <property type="project" value="InterPro"/>
</dbReference>
<sequence length="574" mass="65345">MTNNPLTLFCLVDGLPSSRAFEIEVSPTRTIAYLKDVIKTKQVPAFDDITVDQLTLWHIAHPVIAANKHQPVLLNTIDSPTELDPTDDIADVFAEAPPKKTIHIIVQRPDPDLISESDFLQHVPGGIIGEQQRRDTGRSSSYRTYAYSPLPRSWDILDSVLSMELDSAPKHKRPQFMEDRTYAPESMLHVLFRHDIGSVRVLPPFADTTQTMNLRCGAPDLVCQRMNSDRDLPESFLFPIEIKRPADLRSGNLVGDYEAQEQSGASEGPGDHLRQAFGYMRLNGYRYGILSTYEQTWFLKRGDRNVDHDLKVSPTIAFDRLEPTLLQCYLWFIRQADSDPRPLDPPTDTELSKMIKDEERRQKKRKQTRESNRKNKSNMKNKPAKYRVSSIFGLNKTQLADRMIMPAFESMSLISRGEHAQTYKASWGGHNVVVKKCDIWNQGPVVEELRHEARVYQVLRTLQGQYIPELRFAGVADGMEMILVTDFVGSEVSHKRLDDSDQEKIWAALSAIHDLGVVHGDIRPQNIVVQHDGPSVRFYFVDFGRSQTGADTTERDWEKDVLDSLLQEMAGDRS</sequence>
<keyword evidence="3" id="KW-0964">Secreted</keyword>
<evidence type="ECO:0000256" key="1">
    <source>
        <dbReference type="ARBA" id="ARBA00004340"/>
    </source>
</evidence>
<dbReference type="InterPro" id="IPR008266">
    <property type="entry name" value="Tyr_kinase_AS"/>
</dbReference>
<dbReference type="Gene3D" id="1.10.510.10">
    <property type="entry name" value="Transferase(Phosphotransferase) domain 1"/>
    <property type="match status" value="1"/>
</dbReference>
<evidence type="ECO:0000256" key="4">
    <source>
        <dbReference type="SAM" id="MobiDB-lite"/>
    </source>
</evidence>
<dbReference type="PANTHER" id="PTHR37171">
    <property type="entry name" value="SERINE/THREONINE-PROTEIN KINASE YRZF-RELATED"/>
    <property type="match status" value="1"/>
</dbReference>
<evidence type="ECO:0000256" key="2">
    <source>
        <dbReference type="ARBA" id="ARBA00004613"/>
    </source>
</evidence>
<dbReference type="PROSITE" id="PS50011">
    <property type="entry name" value="PROTEIN_KINASE_DOM"/>
    <property type="match status" value="1"/>
</dbReference>
<dbReference type="Pfam" id="PF06293">
    <property type="entry name" value="Kdo"/>
    <property type="match status" value="1"/>
</dbReference>
<feature type="region of interest" description="Disordered" evidence="4">
    <location>
        <begin position="341"/>
        <end position="381"/>
    </location>
</feature>
<accession>A0A9P7XTW9</accession>
<dbReference type="InterPro" id="IPR052396">
    <property type="entry name" value="Meiotic_Drive_Suppr_Kinase"/>
</dbReference>
<dbReference type="SUPFAM" id="SSF56112">
    <property type="entry name" value="Protein kinase-like (PK-like)"/>
    <property type="match status" value="1"/>
</dbReference>
<dbReference type="PANTHER" id="PTHR37171:SF1">
    <property type="entry name" value="SERINE_THREONINE-PROTEIN KINASE YRZF-RELATED"/>
    <property type="match status" value="1"/>
</dbReference>
<dbReference type="GO" id="GO:0005576">
    <property type="term" value="C:extracellular region"/>
    <property type="evidence" value="ECO:0007669"/>
    <property type="project" value="UniProtKB-SubCell"/>
</dbReference>
<comment type="subcellular location">
    <subcellularLocation>
        <location evidence="1">Host cell</location>
    </subcellularLocation>
    <subcellularLocation>
        <location evidence="2">Secreted</location>
    </subcellularLocation>
</comment>
<dbReference type="InterPro" id="IPR011009">
    <property type="entry name" value="Kinase-like_dom_sf"/>
</dbReference>
<evidence type="ECO:0000313" key="7">
    <source>
        <dbReference type="Proteomes" id="UP000707451"/>
    </source>
</evidence>
<dbReference type="AlphaFoldDB" id="A0A9P7XTW9"/>
<dbReference type="PROSITE" id="PS00109">
    <property type="entry name" value="PROTEIN_KINASE_TYR"/>
    <property type="match status" value="1"/>
</dbReference>
<name>A0A9P7XTW9_9FUNG</name>
<dbReference type="InterPro" id="IPR045379">
    <property type="entry name" value="Crinkler_N"/>
</dbReference>
<dbReference type="GO" id="GO:0004672">
    <property type="term" value="F:protein kinase activity"/>
    <property type="evidence" value="ECO:0007669"/>
    <property type="project" value="InterPro"/>
</dbReference>
<dbReference type="OrthoDB" id="2156052at2759"/>
<feature type="compositionally biased region" description="Basic and acidic residues" evidence="4">
    <location>
        <begin position="350"/>
        <end position="361"/>
    </location>
</feature>
<evidence type="ECO:0000313" key="6">
    <source>
        <dbReference type="EMBL" id="KAG9067275.1"/>
    </source>
</evidence>
<proteinExistence type="predicted"/>
<reference evidence="6" key="1">
    <citation type="submission" date="2021-06" db="EMBL/GenBank/DDBJ databases">
        <title>Genome Sequence of Mortierella hyaline Strain SCG-10, a Cold-Adapted, Nitrate-Reducing Fungus Isolated from Soil in Minnesota, USA.</title>
        <authorList>
            <person name="Aldossari N."/>
        </authorList>
    </citation>
    <scope>NUCLEOTIDE SEQUENCE</scope>
    <source>
        <strain evidence="6">SCG-10</strain>
    </source>
</reference>
<organism evidence="6 7">
    <name type="scientific">Linnemannia hyalina</name>
    <dbReference type="NCBI Taxonomy" id="64524"/>
    <lineage>
        <taxon>Eukaryota</taxon>
        <taxon>Fungi</taxon>
        <taxon>Fungi incertae sedis</taxon>
        <taxon>Mucoromycota</taxon>
        <taxon>Mortierellomycotina</taxon>
        <taxon>Mortierellomycetes</taxon>
        <taxon>Mortierellales</taxon>
        <taxon>Mortierellaceae</taxon>
        <taxon>Linnemannia</taxon>
    </lineage>
</organism>
<gene>
    <name evidence="6" type="ORF">KI688_012057</name>
</gene>
<comment type="caution">
    <text evidence="6">The sequence shown here is derived from an EMBL/GenBank/DDBJ whole genome shotgun (WGS) entry which is preliminary data.</text>
</comment>
<feature type="domain" description="Protein kinase" evidence="5">
    <location>
        <begin position="408"/>
        <end position="574"/>
    </location>
</feature>
<dbReference type="Proteomes" id="UP000707451">
    <property type="component" value="Unassembled WGS sequence"/>
</dbReference>
<dbReference type="EMBL" id="JAHRHY010000008">
    <property type="protein sequence ID" value="KAG9067275.1"/>
    <property type="molecule type" value="Genomic_DNA"/>
</dbReference>
<evidence type="ECO:0000256" key="3">
    <source>
        <dbReference type="ARBA" id="ARBA00022525"/>
    </source>
</evidence>